<accession>A0AAD9ZVW5</accession>
<keyword evidence="1" id="KW-1133">Transmembrane helix</keyword>
<proteinExistence type="predicted"/>
<evidence type="ECO:0000313" key="3">
    <source>
        <dbReference type="Proteomes" id="UP001281410"/>
    </source>
</evidence>
<organism evidence="2 3">
    <name type="scientific">Dipteronia sinensis</name>
    <dbReference type="NCBI Taxonomy" id="43782"/>
    <lineage>
        <taxon>Eukaryota</taxon>
        <taxon>Viridiplantae</taxon>
        <taxon>Streptophyta</taxon>
        <taxon>Embryophyta</taxon>
        <taxon>Tracheophyta</taxon>
        <taxon>Spermatophyta</taxon>
        <taxon>Magnoliopsida</taxon>
        <taxon>eudicotyledons</taxon>
        <taxon>Gunneridae</taxon>
        <taxon>Pentapetalae</taxon>
        <taxon>rosids</taxon>
        <taxon>malvids</taxon>
        <taxon>Sapindales</taxon>
        <taxon>Sapindaceae</taxon>
        <taxon>Hippocastanoideae</taxon>
        <taxon>Acereae</taxon>
        <taxon>Dipteronia</taxon>
    </lineage>
</organism>
<feature type="transmembrane region" description="Helical" evidence="1">
    <location>
        <begin position="20"/>
        <end position="45"/>
    </location>
</feature>
<keyword evidence="1" id="KW-0812">Transmembrane</keyword>
<keyword evidence="3" id="KW-1185">Reference proteome</keyword>
<evidence type="ECO:0000256" key="1">
    <source>
        <dbReference type="SAM" id="Phobius"/>
    </source>
</evidence>
<sequence>MSIVCLLVMLSQVYWSGMVFVLLLALYIGLLPVTCCTCTGIGLLFDSKSFEPLVTHYYRAALQGFSSFTFVFSG</sequence>
<protein>
    <submittedName>
        <fullName evidence="2">Uncharacterized protein</fullName>
    </submittedName>
</protein>
<name>A0AAD9ZVW5_9ROSI</name>
<dbReference type="EMBL" id="JANJYJ010000008">
    <property type="protein sequence ID" value="KAK3194066.1"/>
    <property type="molecule type" value="Genomic_DNA"/>
</dbReference>
<comment type="caution">
    <text evidence="2">The sequence shown here is derived from an EMBL/GenBank/DDBJ whole genome shotgun (WGS) entry which is preliminary data.</text>
</comment>
<dbReference type="AlphaFoldDB" id="A0AAD9ZVW5"/>
<keyword evidence="1" id="KW-0472">Membrane</keyword>
<reference evidence="2" key="1">
    <citation type="journal article" date="2023" name="Plant J.">
        <title>Genome sequences and population genomics provide insights into the demographic history, inbreeding, and mutation load of two 'living fossil' tree species of Dipteronia.</title>
        <authorList>
            <person name="Feng Y."/>
            <person name="Comes H.P."/>
            <person name="Chen J."/>
            <person name="Zhu S."/>
            <person name="Lu R."/>
            <person name="Zhang X."/>
            <person name="Li P."/>
            <person name="Qiu J."/>
            <person name="Olsen K.M."/>
            <person name="Qiu Y."/>
        </authorList>
    </citation>
    <scope>NUCLEOTIDE SEQUENCE</scope>
    <source>
        <strain evidence="2">NBL</strain>
    </source>
</reference>
<dbReference type="Proteomes" id="UP001281410">
    <property type="component" value="Unassembled WGS sequence"/>
</dbReference>
<evidence type="ECO:0000313" key="2">
    <source>
        <dbReference type="EMBL" id="KAK3194066.1"/>
    </source>
</evidence>
<gene>
    <name evidence="2" type="ORF">Dsin_025376</name>
</gene>